<comment type="similarity">
    <text evidence="1">Belongs to the ornithine cyclodeaminase/mu-crystallin family.</text>
</comment>
<reference evidence="2 3" key="1">
    <citation type="submission" date="2018-01" db="EMBL/GenBank/DDBJ databases">
        <title>Co-occurrence of chitin degradation, pigmentation and bioactivity in marine Pseudoalteromonas.</title>
        <authorList>
            <person name="Paulsen S."/>
            <person name="Gram L."/>
            <person name="Machado H."/>
        </authorList>
    </citation>
    <scope>NUCLEOTIDE SEQUENCE [LARGE SCALE GENOMIC DNA]</scope>
    <source>
        <strain evidence="2 3">S3898</strain>
    </source>
</reference>
<sequence length="310" mass="34466">MKIISEQQVHQCLNFDKVINAIKKGFAKPAGTPTRQVFELSENESNHDAFAVLPAWNDEVIGVKSFTYFPSNSDHGYKSLYSKIMFFNRAHGEPLALVDGTSVTLWRTAAVSALASQYLSRVDSKHLIFFGSGNLSTYMIGAHISVRNIEKVTIIARNHDKAQSLKSSMKSKYPNIEFLVGKSDEATIRSADIISCGTGSHIPLFDGNWLSEGTHIDLIGNHHKQFRECDTKSVIRSKVFVDSKKNVLNEAGELLIPIAEGVFSEQQVVAELSQFHELEMRRSDDITLFKSVGTALSDLLTVNLVFKSQL</sequence>
<dbReference type="PANTHER" id="PTHR13812">
    <property type="entry name" value="KETIMINE REDUCTASE MU-CRYSTALLIN"/>
    <property type="match status" value="1"/>
</dbReference>
<name>A0A4Q7ISF2_9GAMM</name>
<dbReference type="Gene3D" id="3.30.1780.10">
    <property type="entry name" value="ornithine cyclodeaminase, domain 1"/>
    <property type="match status" value="1"/>
</dbReference>
<dbReference type="RefSeq" id="WP_130253778.1">
    <property type="nucleotide sequence ID" value="NZ_PPSX01000004.1"/>
</dbReference>
<accession>A0A4Q7ISF2</accession>
<dbReference type="FunFam" id="3.40.50.720:FF:000311">
    <property type="entry name" value="Ornithine cyclodeaminase"/>
    <property type="match status" value="1"/>
</dbReference>
<dbReference type="InterPro" id="IPR003462">
    <property type="entry name" value="ODC_Mu_crystall"/>
</dbReference>
<dbReference type="InterPro" id="IPR023401">
    <property type="entry name" value="ODC_N"/>
</dbReference>
<dbReference type="EMBL" id="PPSX01000004">
    <property type="protein sequence ID" value="RZQ55000.1"/>
    <property type="molecule type" value="Genomic_DNA"/>
</dbReference>
<dbReference type="AlphaFoldDB" id="A0A4Q7ISF2"/>
<dbReference type="SUPFAM" id="SSF51735">
    <property type="entry name" value="NAD(P)-binding Rossmann-fold domains"/>
    <property type="match status" value="1"/>
</dbReference>
<evidence type="ECO:0000256" key="1">
    <source>
        <dbReference type="ARBA" id="ARBA00008903"/>
    </source>
</evidence>
<dbReference type="GO" id="GO:0019752">
    <property type="term" value="P:carboxylic acid metabolic process"/>
    <property type="evidence" value="ECO:0007669"/>
    <property type="project" value="UniProtKB-ARBA"/>
</dbReference>
<comment type="caution">
    <text evidence="2">The sequence shown here is derived from an EMBL/GenBank/DDBJ whole genome shotgun (WGS) entry which is preliminary data.</text>
</comment>
<dbReference type="PIRSF" id="PIRSF001439">
    <property type="entry name" value="CryM"/>
    <property type="match status" value="1"/>
</dbReference>
<dbReference type="GO" id="GO:0016491">
    <property type="term" value="F:oxidoreductase activity"/>
    <property type="evidence" value="ECO:0007669"/>
    <property type="project" value="UniProtKB-ARBA"/>
</dbReference>
<proteinExistence type="inferred from homology"/>
<organism evidence="2 3">
    <name type="scientific">Pseudoalteromonas phenolica</name>
    <dbReference type="NCBI Taxonomy" id="161398"/>
    <lineage>
        <taxon>Bacteria</taxon>
        <taxon>Pseudomonadati</taxon>
        <taxon>Pseudomonadota</taxon>
        <taxon>Gammaproteobacteria</taxon>
        <taxon>Alteromonadales</taxon>
        <taxon>Pseudoalteromonadaceae</taxon>
        <taxon>Pseudoalteromonas</taxon>
    </lineage>
</organism>
<dbReference type="NCBIfam" id="NF004793">
    <property type="entry name" value="PRK06141.1"/>
    <property type="match status" value="1"/>
</dbReference>
<protein>
    <submittedName>
        <fullName evidence="2">Ornithine cyclodeaminase</fullName>
    </submittedName>
</protein>
<dbReference type="GO" id="GO:0005737">
    <property type="term" value="C:cytoplasm"/>
    <property type="evidence" value="ECO:0007669"/>
    <property type="project" value="TreeGrafter"/>
</dbReference>
<dbReference type="Gene3D" id="3.40.50.720">
    <property type="entry name" value="NAD(P)-binding Rossmann-like Domain"/>
    <property type="match status" value="1"/>
</dbReference>
<gene>
    <name evidence="2" type="ORF">C1E23_00965</name>
</gene>
<dbReference type="InterPro" id="IPR036291">
    <property type="entry name" value="NAD(P)-bd_dom_sf"/>
</dbReference>
<evidence type="ECO:0000313" key="3">
    <source>
        <dbReference type="Proteomes" id="UP000291338"/>
    </source>
</evidence>
<evidence type="ECO:0000313" key="2">
    <source>
        <dbReference type="EMBL" id="RZQ55000.1"/>
    </source>
</evidence>
<dbReference type="Proteomes" id="UP000291338">
    <property type="component" value="Unassembled WGS sequence"/>
</dbReference>
<dbReference type="Pfam" id="PF02423">
    <property type="entry name" value="OCD_Mu_crystall"/>
    <property type="match status" value="1"/>
</dbReference>
<dbReference type="PANTHER" id="PTHR13812:SF19">
    <property type="entry name" value="KETIMINE REDUCTASE MU-CRYSTALLIN"/>
    <property type="match status" value="1"/>
</dbReference>